<gene>
    <name evidence="13" type="ORF">BC008_23035</name>
</gene>
<comment type="caution">
    <text evidence="13">The sequence shown here is derived from an EMBL/GenBank/DDBJ whole genome shotgun (WGS) entry which is preliminary data.</text>
</comment>
<evidence type="ECO:0000256" key="9">
    <source>
        <dbReference type="ARBA" id="ARBA00023163"/>
    </source>
</evidence>
<evidence type="ECO:0000256" key="10">
    <source>
        <dbReference type="PROSITE-ProRule" id="PRU00169"/>
    </source>
</evidence>
<dbReference type="SUPFAM" id="SSF52172">
    <property type="entry name" value="CheY-like"/>
    <property type="match status" value="1"/>
</dbReference>
<dbReference type="AlphaFoldDB" id="A0A0V7ZMZ3"/>
<dbReference type="GO" id="GO:0000155">
    <property type="term" value="F:phosphorelay sensor kinase activity"/>
    <property type="evidence" value="ECO:0007669"/>
    <property type="project" value="InterPro"/>
</dbReference>
<keyword evidence="3 10" id="KW-0597">Phosphoprotein</keyword>
<proteinExistence type="predicted"/>
<dbReference type="InterPro" id="IPR003018">
    <property type="entry name" value="GAF"/>
</dbReference>
<dbReference type="Gene3D" id="3.30.450.40">
    <property type="match status" value="1"/>
</dbReference>
<organism evidence="13 14">
    <name type="scientific">Mastigocoleus testarum BC008</name>
    <dbReference type="NCBI Taxonomy" id="371196"/>
    <lineage>
        <taxon>Bacteria</taxon>
        <taxon>Bacillati</taxon>
        <taxon>Cyanobacteriota</taxon>
        <taxon>Cyanophyceae</taxon>
        <taxon>Nostocales</taxon>
        <taxon>Hapalosiphonaceae</taxon>
        <taxon>Mastigocoleus</taxon>
    </lineage>
</organism>
<evidence type="ECO:0000256" key="6">
    <source>
        <dbReference type="ARBA" id="ARBA00023012"/>
    </source>
</evidence>
<dbReference type="SMART" id="SM00065">
    <property type="entry name" value="GAF"/>
    <property type="match status" value="1"/>
</dbReference>
<dbReference type="SMART" id="SM00388">
    <property type="entry name" value="HisKA"/>
    <property type="match status" value="1"/>
</dbReference>
<dbReference type="SMART" id="SM00448">
    <property type="entry name" value="REC"/>
    <property type="match status" value="1"/>
</dbReference>
<dbReference type="CDD" id="cd00082">
    <property type="entry name" value="HisKA"/>
    <property type="match status" value="1"/>
</dbReference>
<dbReference type="Gene3D" id="3.30.565.10">
    <property type="entry name" value="Histidine kinase-like ATPase, C-terminal domain"/>
    <property type="match status" value="1"/>
</dbReference>
<dbReference type="GO" id="GO:0003677">
    <property type="term" value="F:DNA binding"/>
    <property type="evidence" value="ECO:0007669"/>
    <property type="project" value="UniProtKB-KW"/>
</dbReference>
<evidence type="ECO:0000259" key="12">
    <source>
        <dbReference type="PROSITE" id="PS50110"/>
    </source>
</evidence>
<dbReference type="Pfam" id="PF00072">
    <property type="entry name" value="Response_reg"/>
    <property type="match status" value="1"/>
</dbReference>
<dbReference type="PROSITE" id="PS50110">
    <property type="entry name" value="RESPONSE_REGULATORY"/>
    <property type="match status" value="1"/>
</dbReference>
<dbReference type="InterPro" id="IPR036890">
    <property type="entry name" value="HATPase_C_sf"/>
</dbReference>
<keyword evidence="5 13" id="KW-0418">Kinase</keyword>
<dbReference type="PROSITE" id="PS50109">
    <property type="entry name" value="HIS_KIN"/>
    <property type="match status" value="1"/>
</dbReference>
<feature type="domain" description="Response regulatory" evidence="12">
    <location>
        <begin position="72"/>
        <end position="188"/>
    </location>
</feature>
<dbReference type="InterPro" id="IPR003661">
    <property type="entry name" value="HisK_dim/P_dom"/>
</dbReference>
<sequence length="611" mass="69226">MLTYQKPLFMPTSVANAKLMETEPEEGSRDRKQQSFAREIKNFSPLSDDIIPKSQTGKLTVAKSHQANNSEVILLVDDTPNNLQVLFSYLEEQGFKVLLAEDGESALQIAQSQAPDLILLDVLMPEIDGFETCRQLKAQSSTKDIPVIFLTALSETVNKVQGFKLGGVDYITKPIEQEEVLARIQTHLTLQKMRRTLAAQNQELQQALNFEALVRRITNKIRDSLDESYILRTAAQELGEVLHLSSCQIELYDSEQITATIAYEHSITLPQCQGESRKVSDFPELYRQLLQKIPIQLVEKIPQFDPQGIQVTRLACPIFDDRGIIGNLWGLRPPGEVFTELEIKLMQQMASQCAIAIRQARLYAASNQQIEELAKLNQLKDDFLKTISHELRAPMSSIQLAAQTMETLLVNKADPKNSPTFKRVLKIFHESCQRQKQLLDDLLTLCYVDAKAKTIAPELVDLHLWIPELTQLFFRRTQNQQQELILELSKEKLEILVDPLILERIIRELLNNACKYTPADGKITIQTTADPQAISLCITNTGVEIPPEEQELIFNQFYRIPNNDPWQYGGTGLGLTLVKKLAQILEASIDVESGNQRTIFCIRFPKQINCS</sequence>
<dbReference type="Pfam" id="PF01590">
    <property type="entry name" value="GAF"/>
    <property type="match status" value="1"/>
</dbReference>
<dbReference type="Pfam" id="PF00512">
    <property type="entry name" value="HisKA"/>
    <property type="match status" value="1"/>
</dbReference>
<dbReference type="InterPro" id="IPR011006">
    <property type="entry name" value="CheY-like_superfamily"/>
</dbReference>
<evidence type="ECO:0000256" key="1">
    <source>
        <dbReference type="ARBA" id="ARBA00000085"/>
    </source>
</evidence>
<evidence type="ECO:0000313" key="14">
    <source>
        <dbReference type="Proteomes" id="UP000053372"/>
    </source>
</evidence>
<dbReference type="PANTHER" id="PTHR43547">
    <property type="entry name" value="TWO-COMPONENT HISTIDINE KINASE"/>
    <property type="match status" value="1"/>
</dbReference>
<keyword evidence="4" id="KW-0808">Transferase</keyword>
<dbReference type="SUPFAM" id="SSF55874">
    <property type="entry name" value="ATPase domain of HSP90 chaperone/DNA topoisomerase II/histidine kinase"/>
    <property type="match status" value="1"/>
</dbReference>
<dbReference type="InterPro" id="IPR003594">
    <property type="entry name" value="HATPase_dom"/>
</dbReference>
<evidence type="ECO:0000259" key="11">
    <source>
        <dbReference type="PROSITE" id="PS50109"/>
    </source>
</evidence>
<keyword evidence="8" id="KW-0238">DNA-binding</keyword>
<dbReference type="PRINTS" id="PR00344">
    <property type="entry name" value="BCTRLSENSOR"/>
</dbReference>
<dbReference type="Gene3D" id="3.40.50.2300">
    <property type="match status" value="1"/>
</dbReference>
<dbReference type="Pfam" id="PF02518">
    <property type="entry name" value="HATPase_c"/>
    <property type="match status" value="1"/>
</dbReference>
<dbReference type="SUPFAM" id="SSF47384">
    <property type="entry name" value="Homodimeric domain of signal transducing histidine kinase"/>
    <property type="match status" value="1"/>
</dbReference>
<evidence type="ECO:0000256" key="8">
    <source>
        <dbReference type="ARBA" id="ARBA00023125"/>
    </source>
</evidence>
<dbReference type="InterPro" id="IPR029016">
    <property type="entry name" value="GAF-like_dom_sf"/>
</dbReference>
<protein>
    <recommendedName>
        <fullName evidence="2">histidine kinase</fullName>
        <ecNumber evidence="2">2.7.13.3</ecNumber>
    </recommendedName>
</protein>
<keyword evidence="6" id="KW-0902">Two-component regulatory system</keyword>
<dbReference type="SUPFAM" id="SSF55781">
    <property type="entry name" value="GAF domain-like"/>
    <property type="match status" value="1"/>
</dbReference>
<dbReference type="CDD" id="cd19920">
    <property type="entry name" value="REC_PA4781-like"/>
    <property type="match status" value="1"/>
</dbReference>
<dbReference type="OrthoDB" id="9809987at2"/>
<dbReference type="InterPro" id="IPR004358">
    <property type="entry name" value="Sig_transdc_His_kin-like_C"/>
</dbReference>
<dbReference type="PANTHER" id="PTHR43547:SF2">
    <property type="entry name" value="HYBRID SIGNAL TRANSDUCTION HISTIDINE KINASE C"/>
    <property type="match status" value="1"/>
</dbReference>
<dbReference type="EC" id="2.7.13.3" evidence="2"/>
<keyword evidence="9" id="KW-0804">Transcription</keyword>
<feature type="domain" description="Histidine kinase" evidence="11">
    <location>
        <begin position="386"/>
        <end position="608"/>
    </location>
</feature>
<dbReference type="InterPro" id="IPR001789">
    <property type="entry name" value="Sig_transdc_resp-reg_receiver"/>
</dbReference>
<dbReference type="EMBL" id="LMTZ01000103">
    <property type="protein sequence ID" value="KST65857.1"/>
    <property type="molecule type" value="Genomic_DNA"/>
</dbReference>
<name>A0A0V7ZMZ3_9CYAN</name>
<evidence type="ECO:0000256" key="2">
    <source>
        <dbReference type="ARBA" id="ARBA00012438"/>
    </source>
</evidence>
<evidence type="ECO:0000256" key="7">
    <source>
        <dbReference type="ARBA" id="ARBA00023015"/>
    </source>
</evidence>
<accession>A0A0V7ZMZ3</accession>
<dbReference type="Gene3D" id="1.10.287.130">
    <property type="match status" value="1"/>
</dbReference>
<dbReference type="Proteomes" id="UP000053372">
    <property type="component" value="Unassembled WGS sequence"/>
</dbReference>
<dbReference type="InterPro" id="IPR005467">
    <property type="entry name" value="His_kinase_dom"/>
</dbReference>
<evidence type="ECO:0000256" key="5">
    <source>
        <dbReference type="ARBA" id="ARBA00022777"/>
    </source>
</evidence>
<keyword evidence="7" id="KW-0805">Transcription regulation</keyword>
<evidence type="ECO:0000313" key="13">
    <source>
        <dbReference type="EMBL" id="KST65857.1"/>
    </source>
</evidence>
<feature type="modified residue" description="4-aspartylphosphate" evidence="10">
    <location>
        <position position="121"/>
    </location>
</feature>
<dbReference type="FunFam" id="3.40.50.2300:FF:000001">
    <property type="entry name" value="DNA-binding response regulator PhoB"/>
    <property type="match status" value="1"/>
</dbReference>
<evidence type="ECO:0000256" key="3">
    <source>
        <dbReference type="ARBA" id="ARBA00022553"/>
    </source>
</evidence>
<dbReference type="InterPro" id="IPR036097">
    <property type="entry name" value="HisK_dim/P_sf"/>
</dbReference>
<comment type="catalytic activity">
    <reaction evidence="1">
        <text>ATP + protein L-histidine = ADP + protein N-phospho-L-histidine.</text>
        <dbReference type="EC" id="2.7.13.3"/>
    </reaction>
</comment>
<reference evidence="13 14" key="1">
    <citation type="journal article" date="2015" name="Genome Announc.">
        <title>Draft Genome of the Euendolithic (true boring) Cyanobacterium Mastigocoleus testarum strain BC008.</title>
        <authorList>
            <person name="Guida B.S."/>
            <person name="Garcia-Pichel F."/>
        </authorList>
    </citation>
    <scope>NUCLEOTIDE SEQUENCE [LARGE SCALE GENOMIC DNA]</scope>
    <source>
        <strain evidence="13 14">BC008</strain>
    </source>
</reference>
<dbReference type="SMART" id="SM00387">
    <property type="entry name" value="HATPase_c"/>
    <property type="match status" value="1"/>
</dbReference>
<keyword evidence="14" id="KW-1185">Reference proteome</keyword>
<evidence type="ECO:0000256" key="4">
    <source>
        <dbReference type="ARBA" id="ARBA00022679"/>
    </source>
</evidence>